<feature type="region of interest" description="Disordered" evidence="1">
    <location>
        <begin position="954"/>
        <end position="975"/>
    </location>
</feature>
<organism evidence="2 3">
    <name type="scientific">Blattamonas nauphoetae</name>
    <dbReference type="NCBI Taxonomy" id="2049346"/>
    <lineage>
        <taxon>Eukaryota</taxon>
        <taxon>Metamonada</taxon>
        <taxon>Preaxostyla</taxon>
        <taxon>Oxymonadida</taxon>
        <taxon>Blattamonas</taxon>
    </lineage>
</organism>
<dbReference type="InterPro" id="IPR032675">
    <property type="entry name" value="LRR_dom_sf"/>
</dbReference>
<feature type="region of interest" description="Disordered" evidence="1">
    <location>
        <begin position="909"/>
        <end position="940"/>
    </location>
</feature>
<feature type="compositionally biased region" description="Polar residues" evidence="1">
    <location>
        <begin position="928"/>
        <end position="940"/>
    </location>
</feature>
<dbReference type="PANTHER" id="PTHR37492:SF4">
    <property type="entry name" value="TSC22 DOMAIN FAMILY PROTEIN 3 ISOFORM X1"/>
    <property type="match status" value="1"/>
</dbReference>
<dbReference type="Gene3D" id="3.80.10.10">
    <property type="entry name" value="Ribonuclease Inhibitor"/>
    <property type="match status" value="1"/>
</dbReference>
<comment type="caution">
    <text evidence="2">The sequence shown here is derived from an EMBL/GenBank/DDBJ whole genome shotgun (WGS) entry which is preliminary data.</text>
</comment>
<name>A0ABQ9YFI6_9EUKA</name>
<dbReference type="Proteomes" id="UP001281761">
    <property type="component" value="Unassembled WGS sequence"/>
</dbReference>
<sequence>MQIKQASPIQLKIGQFVSTEQQNKPFNNSLPRKIWSKVQLLKDILSEKYSNSNNLKFRKCHSLQRISKLVCMIDQCEFCTLLILPESSVEPSNIDSTLTKLTITINSAVYKPTTSTLRESQSSTDISCGTLQSLINHQLVHTTHSGFDPNVDDRIVLDYNLENTKNCTRTYFSCRSHDAFRVRSKRRPPHKHVLVDYADRVALCAPPQLHQTSDTDFASQLTQLTLTKGSLITNASIIDTHSASMPISHARTISRNDTLPDDESDMFVHGGSILHSLPSLHATLHSLPLLHATLHSLPSLHASLHSLPSLHASLHSLPSLHASALASLAARHSALASLAPCLSALASLAPRLSALASLAARHSALASLAARHSALASLAPRLSALASLAPHLSALAFLAPRLSALASLAPCLSALASLAARLSALASLAPRLSALASLAPRHSALASLAPRLSALASLAPHLSALAFLAPCLSALASLAPRLSALASLAPRLSALASLAARHSALASLAPRHSASLAPRLSALASLAPHLSALAFLAPRLSALASLAPRLSALASLAPRLSALAFLAPRLSALASLAPRLSALASLAPRLSALASLAPCLSALASLAARHSALAFLAPCLSALASLASRHSALASLAARLSALAFLAPRLSAPALPTATQTYPLWPCIILSNCSPQCPKPARDLELVILSGRERTGRTPNISQPSPPSPNLLSTLTKQTTYPSLQPTPSQHRQDRNKTALPEIIVRTESVFPLPFNNKANPLSQLTISNEILGGMGNQISLFTKYPPSTTDQPPKLPKHPAHIHNPLNCYQTWRKRRRPFHHHQKSEGRLRRMNARKSGNAEYWDEPPEAHQPHLEAGTISEPLSDIQEESQNEKIPRDWDSYGDTIAETNKAQEEKEKTLVKEAKTELKEENDQLTRNEDTKETTIDSDTQPYHPLNNLSNLLPAILPVLNSHQNKQIPSSKPKKNMKIPTHAK</sequence>
<accession>A0ABQ9YFI6</accession>
<evidence type="ECO:0000256" key="1">
    <source>
        <dbReference type="SAM" id="MobiDB-lite"/>
    </source>
</evidence>
<proteinExistence type="predicted"/>
<feature type="compositionally biased region" description="Basic and acidic residues" evidence="1">
    <location>
        <begin position="909"/>
        <end position="926"/>
    </location>
</feature>
<gene>
    <name evidence="2" type="ORF">BLNAU_2362</name>
</gene>
<dbReference type="PANTHER" id="PTHR37492">
    <property type="entry name" value="SI:CH211-171H4.7-RELATED"/>
    <property type="match status" value="1"/>
</dbReference>
<evidence type="ECO:0000313" key="2">
    <source>
        <dbReference type="EMBL" id="KAK2962530.1"/>
    </source>
</evidence>
<evidence type="ECO:0000313" key="3">
    <source>
        <dbReference type="Proteomes" id="UP001281761"/>
    </source>
</evidence>
<feature type="region of interest" description="Disordered" evidence="1">
    <location>
        <begin position="695"/>
        <end position="714"/>
    </location>
</feature>
<keyword evidence="3" id="KW-1185">Reference proteome</keyword>
<feature type="compositionally biased region" description="Basic residues" evidence="1">
    <location>
        <begin position="963"/>
        <end position="975"/>
    </location>
</feature>
<dbReference type="EMBL" id="JARBJD010000010">
    <property type="protein sequence ID" value="KAK2962530.1"/>
    <property type="molecule type" value="Genomic_DNA"/>
</dbReference>
<reference evidence="2 3" key="1">
    <citation type="journal article" date="2022" name="bioRxiv">
        <title>Genomics of Preaxostyla Flagellates Illuminates Evolutionary Transitions and the Path Towards Mitochondrial Loss.</title>
        <authorList>
            <person name="Novak L.V.F."/>
            <person name="Treitli S.C."/>
            <person name="Pyrih J."/>
            <person name="Halakuc P."/>
            <person name="Pipaliya S.V."/>
            <person name="Vacek V."/>
            <person name="Brzon O."/>
            <person name="Soukal P."/>
            <person name="Eme L."/>
            <person name="Dacks J.B."/>
            <person name="Karnkowska A."/>
            <person name="Elias M."/>
            <person name="Hampl V."/>
        </authorList>
    </citation>
    <scope>NUCLEOTIDE SEQUENCE [LARGE SCALE GENOMIC DNA]</scope>
    <source>
        <strain evidence="2">NAU3</strain>
        <tissue evidence="2">Gut</tissue>
    </source>
</reference>
<protein>
    <submittedName>
        <fullName evidence="2">Uncharacterized protein</fullName>
    </submittedName>
</protein>